<proteinExistence type="inferred from homology"/>
<dbReference type="HOGENOM" id="CLU_028200_3_5_1"/>
<dbReference type="InterPro" id="IPR049326">
    <property type="entry name" value="Rhodopsin_dom_fungi"/>
</dbReference>
<dbReference type="EMBL" id="ACJE01000015">
    <property type="protein sequence ID" value="EHA20927.1"/>
    <property type="molecule type" value="Genomic_DNA"/>
</dbReference>
<sequence length="385" mass="42166">MTPLPGRAGDPRQLLWLRDESGGSNAPGILAAVGTLTGLSTLVLWLRCYVRGYLLRRFNAEEYIITGAWLCAVGVLVCFVLEAQHGVGRFSKDITDEDEQVLSKLVYYHSLIVMIGLSLVKISLAVFLRRFSSSLLSKALVGSIIFLVAFTIACGLTLILQCIPVAAAWDTSLRPHARCFDSDTYTAIGLWNSITNLVTDVIFATLPIPLFIGIQVNWRTKFSLIGVLSLGYLACVAGIVKIVAQTRHFHDLELVGTPEAQNLKRRKTDSLAISSAELNVAILAACLPSLKPLLKSVLDGTRSLTTGRRNASAYRYDTQGYYVQRSTDIAMKSMPRVPPTVYDVTAAGSSDGESGNWRESDEQRLHRTETGIMKTTEVVIQTHGE</sequence>
<name>G3Y818_ASPNA</name>
<feature type="transmembrane region" description="Helical" evidence="6">
    <location>
        <begin position="140"/>
        <end position="169"/>
    </location>
</feature>
<dbReference type="InterPro" id="IPR052337">
    <property type="entry name" value="SAT4-like"/>
</dbReference>
<dbReference type="PANTHER" id="PTHR33048:SF167">
    <property type="entry name" value="INTEGRAL MEMBRANE PROTEIN"/>
    <property type="match status" value="1"/>
</dbReference>
<feature type="transmembrane region" description="Helical" evidence="6">
    <location>
        <begin position="29"/>
        <end position="50"/>
    </location>
</feature>
<dbReference type="GO" id="GO:0016020">
    <property type="term" value="C:membrane"/>
    <property type="evidence" value="ECO:0007669"/>
    <property type="project" value="UniProtKB-SubCell"/>
</dbReference>
<feature type="transmembrane region" description="Helical" evidence="6">
    <location>
        <begin position="62"/>
        <end position="85"/>
    </location>
</feature>
<gene>
    <name evidence="8" type="ORF">ASPNIDRAFT_45814</name>
</gene>
<evidence type="ECO:0000256" key="4">
    <source>
        <dbReference type="ARBA" id="ARBA00023136"/>
    </source>
</evidence>
<protein>
    <recommendedName>
        <fullName evidence="7">Rhodopsin domain-containing protein</fullName>
    </recommendedName>
</protein>
<comment type="caution">
    <text evidence="8">The sequence shown here is derived from an EMBL/GenBank/DDBJ whole genome shotgun (WGS) entry which is preliminary data.</text>
</comment>
<keyword evidence="3 6" id="KW-1133">Transmembrane helix</keyword>
<keyword evidence="4 6" id="KW-0472">Membrane</keyword>
<evidence type="ECO:0000259" key="7">
    <source>
        <dbReference type="Pfam" id="PF20684"/>
    </source>
</evidence>
<comment type="subcellular location">
    <subcellularLocation>
        <location evidence="1">Membrane</location>
        <topology evidence="1">Multi-pass membrane protein</topology>
    </subcellularLocation>
</comment>
<evidence type="ECO:0000256" key="1">
    <source>
        <dbReference type="ARBA" id="ARBA00004141"/>
    </source>
</evidence>
<dbReference type="PANTHER" id="PTHR33048">
    <property type="entry name" value="PTH11-LIKE INTEGRAL MEMBRANE PROTEIN (AFU_ORTHOLOGUE AFUA_5G11245)"/>
    <property type="match status" value="1"/>
</dbReference>
<dbReference type="AlphaFoldDB" id="G3Y818"/>
<evidence type="ECO:0000256" key="6">
    <source>
        <dbReference type="SAM" id="Phobius"/>
    </source>
</evidence>
<dbReference type="Pfam" id="PF20684">
    <property type="entry name" value="Fung_rhodopsin"/>
    <property type="match status" value="1"/>
</dbReference>
<accession>G3Y818</accession>
<evidence type="ECO:0000313" key="9">
    <source>
        <dbReference type="Proteomes" id="UP000009038"/>
    </source>
</evidence>
<evidence type="ECO:0000256" key="3">
    <source>
        <dbReference type="ARBA" id="ARBA00022989"/>
    </source>
</evidence>
<evidence type="ECO:0000313" key="8">
    <source>
        <dbReference type="EMBL" id="EHA20927.1"/>
    </source>
</evidence>
<feature type="domain" description="Rhodopsin" evidence="7">
    <location>
        <begin position="46"/>
        <end position="295"/>
    </location>
</feature>
<dbReference type="STRING" id="380704.G3Y818"/>
<organism evidence="8 9">
    <name type="scientific">Aspergillus niger (strain ATCC 1015 / CBS 113.46 / FGSC A1144 / LSHB Ac4 / NCTC 3858a / NRRL 328 / USDA 3528.7)</name>
    <dbReference type="NCBI Taxonomy" id="380704"/>
    <lineage>
        <taxon>Eukaryota</taxon>
        <taxon>Fungi</taxon>
        <taxon>Dikarya</taxon>
        <taxon>Ascomycota</taxon>
        <taxon>Pezizomycotina</taxon>
        <taxon>Eurotiomycetes</taxon>
        <taxon>Eurotiomycetidae</taxon>
        <taxon>Eurotiales</taxon>
        <taxon>Aspergillaceae</taxon>
        <taxon>Aspergillus</taxon>
        <taxon>Aspergillus subgen. Circumdati</taxon>
    </lineage>
</organism>
<feature type="transmembrane region" description="Helical" evidence="6">
    <location>
        <begin position="105"/>
        <end position="128"/>
    </location>
</feature>
<comment type="similarity">
    <text evidence="5">Belongs to the SAT4 family.</text>
</comment>
<keyword evidence="2 6" id="KW-0812">Transmembrane</keyword>
<feature type="transmembrane region" description="Helical" evidence="6">
    <location>
        <begin position="189"/>
        <end position="212"/>
    </location>
</feature>
<evidence type="ECO:0000256" key="5">
    <source>
        <dbReference type="ARBA" id="ARBA00038359"/>
    </source>
</evidence>
<reference evidence="8 9" key="1">
    <citation type="journal article" date="2011" name="Genome Res.">
        <title>Comparative genomics of citric-acid-producing Aspergillus niger ATCC 1015 versus enzyme-producing CBS 513.88.</title>
        <authorList>
            <person name="Andersen M.R."/>
            <person name="Salazar M.P."/>
            <person name="Schaap P.J."/>
            <person name="van de Vondervoort P.J."/>
            <person name="Culley D."/>
            <person name="Thykaer J."/>
            <person name="Frisvad J.C."/>
            <person name="Nielsen K.F."/>
            <person name="Albang R."/>
            <person name="Albermann K."/>
            <person name="Berka R.M."/>
            <person name="Braus G.H."/>
            <person name="Braus-Stromeyer S.A."/>
            <person name="Corrochano L.M."/>
            <person name="Dai Z."/>
            <person name="van Dijck P.W."/>
            <person name="Hofmann G."/>
            <person name="Lasure L.L."/>
            <person name="Magnuson J.K."/>
            <person name="Menke H."/>
            <person name="Meijer M."/>
            <person name="Meijer S.L."/>
            <person name="Nielsen J.B."/>
            <person name="Nielsen M.L."/>
            <person name="van Ooyen A.J."/>
            <person name="Pel H.J."/>
            <person name="Poulsen L."/>
            <person name="Samson R.A."/>
            <person name="Stam H."/>
            <person name="Tsang A."/>
            <person name="van den Brink J.M."/>
            <person name="Atkins A."/>
            <person name="Aerts A."/>
            <person name="Shapiro H."/>
            <person name="Pangilinan J."/>
            <person name="Salamov A."/>
            <person name="Lou Y."/>
            <person name="Lindquist E."/>
            <person name="Lucas S."/>
            <person name="Grimwood J."/>
            <person name="Grigoriev I.V."/>
            <person name="Kubicek C.P."/>
            <person name="Martinez D."/>
            <person name="van Peij N.N."/>
            <person name="Roubos J.A."/>
            <person name="Nielsen J."/>
            <person name="Baker S.E."/>
        </authorList>
    </citation>
    <scope>NUCLEOTIDE SEQUENCE [LARGE SCALE GENOMIC DNA]</scope>
    <source>
        <strain evidence="9">ATCC 1015 / CBS 113.46 / FGSC A1144 / LSHB Ac4 / NCTC 3858a / NRRL 328 / USDA 3528.7</strain>
    </source>
</reference>
<evidence type="ECO:0000256" key="2">
    <source>
        <dbReference type="ARBA" id="ARBA00022692"/>
    </source>
</evidence>
<feature type="transmembrane region" description="Helical" evidence="6">
    <location>
        <begin position="224"/>
        <end position="244"/>
    </location>
</feature>
<dbReference type="OrthoDB" id="5022096at2759"/>
<dbReference type="Proteomes" id="UP000009038">
    <property type="component" value="Unassembled WGS sequence"/>
</dbReference>